<dbReference type="AlphaFoldDB" id="V2XSQ7"/>
<dbReference type="HOGENOM" id="CLU_1611221_0_0_1"/>
<name>V2XSQ7_MONRO</name>
<reference evidence="2 3" key="1">
    <citation type="journal article" date="2014" name="BMC Genomics">
        <title>Genome and secretome analysis of the hemibiotrophic fungal pathogen, Moniliophthora roreri, which causes frosty pod rot disease of cacao: mechanisms of the biotrophic and necrotrophic phases.</title>
        <authorList>
            <person name="Meinhardt L.W."/>
            <person name="Costa G.G.L."/>
            <person name="Thomazella D.P.T."/>
            <person name="Teixeira P.J.P.L."/>
            <person name="Carazzolle M.F."/>
            <person name="Schuster S.C."/>
            <person name="Carlson J.E."/>
            <person name="Guiltinan M.J."/>
            <person name="Mieczkowski P."/>
            <person name="Farmer A."/>
            <person name="Ramaraj T."/>
            <person name="Crozier J."/>
            <person name="Davis R.E."/>
            <person name="Shao J."/>
            <person name="Melnick R.L."/>
            <person name="Pereira G.A.G."/>
            <person name="Bailey B.A."/>
        </authorList>
    </citation>
    <scope>NUCLEOTIDE SEQUENCE [LARGE SCALE GENOMIC DNA]</scope>
    <source>
        <strain evidence="2 3">MCA 2997</strain>
    </source>
</reference>
<evidence type="ECO:0000313" key="3">
    <source>
        <dbReference type="Proteomes" id="UP000017559"/>
    </source>
</evidence>
<accession>V2XSQ7</accession>
<comment type="caution">
    <text evidence="2">The sequence shown here is derived from an EMBL/GenBank/DDBJ whole genome shotgun (WGS) entry which is preliminary data.</text>
</comment>
<proteinExistence type="predicted"/>
<feature type="region of interest" description="Disordered" evidence="1">
    <location>
        <begin position="135"/>
        <end position="165"/>
    </location>
</feature>
<evidence type="ECO:0000256" key="1">
    <source>
        <dbReference type="SAM" id="MobiDB-lite"/>
    </source>
</evidence>
<dbReference type="EMBL" id="AWSO01001915">
    <property type="protein sequence ID" value="ESK82469.1"/>
    <property type="molecule type" value="Genomic_DNA"/>
</dbReference>
<organism evidence="2 3">
    <name type="scientific">Moniliophthora roreri (strain MCA 2997)</name>
    <name type="common">Cocoa frosty pod rot fungus</name>
    <name type="synonym">Crinipellis roreri</name>
    <dbReference type="NCBI Taxonomy" id="1381753"/>
    <lineage>
        <taxon>Eukaryota</taxon>
        <taxon>Fungi</taxon>
        <taxon>Dikarya</taxon>
        <taxon>Basidiomycota</taxon>
        <taxon>Agaricomycotina</taxon>
        <taxon>Agaricomycetes</taxon>
        <taxon>Agaricomycetidae</taxon>
        <taxon>Agaricales</taxon>
        <taxon>Marasmiineae</taxon>
        <taxon>Marasmiaceae</taxon>
        <taxon>Moniliophthora</taxon>
    </lineage>
</organism>
<keyword evidence="3" id="KW-1185">Reference proteome</keyword>
<evidence type="ECO:0000313" key="2">
    <source>
        <dbReference type="EMBL" id="ESK82469.1"/>
    </source>
</evidence>
<protein>
    <submittedName>
        <fullName evidence="2">Uncharacterized protein</fullName>
    </submittedName>
</protein>
<dbReference type="KEGG" id="mrr:Moror_8545"/>
<dbReference type="Proteomes" id="UP000017559">
    <property type="component" value="Unassembled WGS sequence"/>
</dbReference>
<feature type="compositionally biased region" description="Low complexity" evidence="1">
    <location>
        <begin position="140"/>
        <end position="155"/>
    </location>
</feature>
<gene>
    <name evidence="2" type="ORF">Moror_8545</name>
</gene>
<sequence length="165" mass="17771">MSVHLCFCGAFISIVTKAGNRPLVDFVANTFPPGPQPPPHAYPAPDIPPSMPAAPVFRTKYLAFYTLLQHMLCKLDSCKRNEKQTKVPEIKSLSKKASSFQIKVIMAEQTKDLGWDGVEGSQIVDDNRQIAEFVTTDDFSGPSGAAAGKSSLGTGFSPSEPPSMP</sequence>